<protein>
    <recommendedName>
        <fullName evidence="4">C4-dicarboxylate ABC transporter substrate-binding protein</fullName>
    </recommendedName>
</protein>
<feature type="signal peptide" evidence="1">
    <location>
        <begin position="1"/>
        <end position="22"/>
    </location>
</feature>
<keyword evidence="3" id="KW-1185">Reference proteome</keyword>
<proteinExistence type="predicted"/>
<dbReference type="OrthoDB" id="9780180at2"/>
<dbReference type="PANTHER" id="PTHR42941">
    <property type="entry name" value="SLL1037 PROTEIN"/>
    <property type="match status" value="1"/>
</dbReference>
<dbReference type="PANTHER" id="PTHR42941:SF1">
    <property type="entry name" value="SLL1037 PROTEIN"/>
    <property type="match status" value="1"/>
</dbReference>
<dbReference type="Gene3D" id="3.40.190.10">
    <property type="entry name" value="Periplasmic binding protein-like II"/>
    <property type="match status" value="2"/>
</dbReference>
<dbReference type="Pfam" id="PF16868">
    <property type="entry name" value="NMT1_3"/>
    <property type="match status" value="1"/>
</dbReference>
<accession>A0A2T3P092</accession>
<sequence length="321" mass="35288">MKMLNKVVLLSASMLLPVASHAETIEWTSGQLGGGWYSMSSGLANLIKKDNPEFNLKVVPGGGTANPTKVNRGRSQIGWGLDTFTYQAYTGTVLFNGKPHNDLNTIGMSFSDVYSHFIRAEDAPYQSVEEILKGKNVKIGIIQRGSSGEQAFRWIMEANGTDYNTLRKKQGFKINHGSFSELSSQFKDGQIDYVFGNLGLPGAVVIEMSQSRDLAFVDFSEQQLEKLNKNYGLLPTAIPADTYQGVSQQAHTIKMATTLMVNKSVSNDTVYKITKSLCENQAQLPSIHDSMSVFDCATSMQDAPAPIHPGAEQYFKEKGYL</sequence>
<evidence type="ECO:0000313" key="2">
    <source>
        <dbReference type="EMBL" id="PSW21946.1"/>
    </source>
</evidence>
<dbReference type="EMBL" id="PYMA01000001">
    <property type="protein sequence ID" value="PSW21946.1"/>
    <property type="molecule type" value="Genomic_DNA"/>
</dbReference>
<dbReference type="NCBIfam" id="TIGR02122">
    <property type="entry name" value="TRAP_TAXI"/>
    <property type="match status" value="1"/>
</dbReference>
<reference evidence="2 3" key="1">
    <citation type="submission" date="2018-01" db="EMBL/GenBank/DDBJ databases">
        <title>Whole genome sequencing of Histamine producing bacteria.</title>
        <authorList>
            <person name="Butler K."/>
        </authorList>
    </citation>
    <scope>NUCLEOTIDE SEQUENCE [LARGE SCALE GENOMIC DNA]</scope>
    <source>
        <strain evidence="2 3">DSM 100436</strain>
    </source>
</reference>
<gene>
    <name evidence="2" type="ORF">C9I98_01385</name>
</gene>
<feature type="chain" id="PRO_5015705327" description="C4-dicarboxylate ABC transporter substrate-binding protein" evidence="1">
    <location>
        <begin position="23"/>
        <end position="321"/>
    </location>
</feature>
<organism evidence="2 3">
    <name type="scientific">Photobacterium sanctipauli</name>
    <dbReference type="NCBI Taxonomy" id="1342794"/>
    <lineage>
        <taxon>Bacteria</taxon>
        <taxon>Pseudomonadati</taxon>
        <taxon>Pseudomonadota</taxon>
        <taxon>Gammaproteobacteria</taxon>
        <taxon>Vibrionales</taxon>
        <taxon>Vibrionaceae</taxon>
        <taxon>Photobacterium</taxon>
    </lineage>
</organism>
<keyword evidence="1" id="KW-0732">Signal</keyword>
<dbReference type="RefSeq" id="WP_036826777.1">
    <property type="nucleotide sequence ID" value="NZ_JGVO01000786.1"/>
</dbReference>
<evidence type="ECO:0008006" key="4">
    <source>
        <dbReference type="Google" id="ProtNLM"/>
    </source>
</evidence>
<dbReference type="SUPFAM" id="SSF53850">
    <property type="entry name" value="Periplasmic binding protein-like II"/>
    <property type="match status" value="1"/>
</dbReference>
<dbReference type="AlphaFoldDB" id="A0A2T3P092"/>
<name>A0A2T3P092_9GAMM</name>
<comment type="caution">
    <text evidence="2">The sequence shown here is derived from an EMBL/GenBank/DDBJ whole genome shotgun (WGS) entry which is preliminary data.</text>
</comment>
<evidence type="ECO:0000313" key="3">
    <source>
        <dbReference type="Proteomes" id="UP000241771"/>
    </source>
</evidence>
<dbReference type="Proteomes" id="UP000241771">
    <property type="component" value="Unassembled WGS sequence"/>
</dbReference>
<dbReference type="InterPro" id="IPR011852">
    <property type="entry name" value="TRAP_TAXI"/>
</dbReference>
<evidence type="ECO:0000256" key="1">
    <source>
        <dbReference type="SAM" id="SignalP"/>
    </source>
</evidence>